<dbReference type="Pfam" id="PF11887">
    <property type="entry name" value="Mce4_CUP1"/>
    <property type="match status" value="1"/>
</dbReference>
<gene>
    <name evidence="4" type="ORF">ACFQLX_13140</name>
</gene>
<feature type="domain" description="Mce/MlaD" evidence="2">
    <location>
        <begin position="40"/>
        <end position="115"/>
    </location>
</feature>
<evidence type="ECO:0000259" key="3">
    <source>
        <dbReference type="Pfam" id="PF11887"/>
    </source>
</evidence>
<dbReference type="InterPro" id="IPR024516">
    <property type="entry name" value="Mce_C"/>
</dbReference>
<comment type="caution">
    <text evidence="4">The sequence shown here is derived from an EMBL/GenBank/DDBJ whole genome shotgun (WGS) entry which is preliminary data.</text>
</comment>
<evidence type="ECO:0000256" key="1">
    <source>
        <dbReference type="SAM" id="MobiDB-lite"/>
    </source>
</evidence>
<name>A0ABW2GJ59_9ACTN</name>
<dbReference type="EMBL" id="JBHSZO010000018">
    <property type="protein sequence ID" value="MFC7219104.1"/>
    <property type="molecule type" value="Genomic_DNA"/>
</dbReference>
<dbReference type="InterPro" id="IPR003399">
    <property type="entry name" value="Mce/MlaD"/>
</dbReference>
<dbReference type="Proteomes" id="UP001596413">
    <property type="component" value="Unassembled WGS sequence"/>
</dbReference>
<protein>
    <submittedName>
        <fullName evidence="4">MCE family protein</fullName>
    </submittedName>
</protein>
<reference evidence="5" key="1">
    <citation type="journal article" date="2019" name="Int. J. Syst. Evol. Microbiol.">
        <title>The Global Catalogue of Microorganisms (GCM) 10K type strain sequencing project: providing services to taxonomists for standard genome sequencing and annotation.</title>
        <authorList>
            <consortium name="The Broad Institute Genomics Platform"/>
            <consortium name="The Broad Institute Genome Sequencing Center for Infectious Disease"/>
            <person name="Wu L."/>
            <person name="Ma J."/>
        </authorList>
    </citation>
    <scope>NUCLEOTIDE SEQUENCE [LARGE SCALE GENOMIC DNA]</scope>
    <source>
        <strain evidence="5">CGMCC 1.13681</strain>
    </source>
</reference>
<evidence type="ECO:0000313" key="4">
    <source>
        <dbReference type="EMBL" id="MFC7219104.1"/>
    </source>
</evidence>
<feature type="compositionally biased region" description="Polar residues" evidence="1">
    <location>
        <begin position="346"/>
        <end position="357"/>
    </location>
</feature>
<organism evidence="4 5">
    <name type="scientific">Streptomyces polyrhachis</name>
    <dbReference type="NCBI Taxonomy" id="1282885"/>
    <lineage>
        <taxon>Bacteria</taxon>
        <taxon>Bacillati</taxon>
        <taxon>Actinomycetota</taxon>
        <taxon>Actinomycetes</taxon>
        <taxon>Kitasatosporales</taxon>
        <taxon>Streptomycetaceae</taxon>
        <taxon>Streptomyces</taxon>
    </lineage>
</organism>
<evidence type="ECO:0000259" key="2">
    <source>
        <dbReference type="Pfam" id="PF02470"/>
    </source>
</evidence>
<dbReference type="InterPro" id="IPR052336">
    <property type="entry name" value="MlaD_Phospholipid_Transporter"/>
</dbReference>
<accession>A0ABW2GJ59</accession>
<keyword evidence="5" id="KW-1185">Reference proteome</keyword>
<dbReference type="InterPro" id="IPR005693">
    <property type="entry name" value="Mce"/>
</dbReference>
<dbReference type="PANTHER" id="PTHR33371:SF16">
    <property type="entry name" value="MCE-FAMILY PROTEIN MCE3F"/>
    <property type="match status" value="1"/>
</dbReference>
<dbReference type="PANTHER" id="PTHR33371">
    <property type="entry name" value="INTERMEMBRANE PHOSPHOLIPID TRANSPORT SYSTEM BINDING PROTEIN MLAD-RELATED"/>
    <property type="match status" value="1"/>
</dbReference>
<dbReference type="RefSeq" id="WP_386414634.1">
    <property type="nucleotide sequence ID" value="NZ_JBHSZO010000018.1"/>
</dbReference>
<feature type="region of interest" description="Disordered" evidence="1">
    <location>
        <begin position="346"/>
        <end position="405"/>
    </location>
</feature>
<proteinExistence type="predicted"/>
<feature type="domain" description="Mammalian cell entry C-terminal" evidence="3">
    <location>
        <begin position="123"/>
        <end position="308"/>
    </location>
</feature>
<sequence>MLTLSTHLRNLAFLLLGAVVLSYIGVVYADVGRYVGVRDYYTVSVELPAAAGVYPNSNVTYRGVDVGRIGAIDLTADGVRAQVRIDKSSPDIPADLKVTLANLSAVGEQYLELTPNSDGAPYLHDGSTVLRTQTTLPPPVTEVLDGVNELSGSVDLDDLRTVVDELGTSFQGRGQDLQILVRTGAEFIDAAYQALPDTTSLLVDSQTVLRTQNANSRALKDFGKGINQLAKQLETSDADIRTLIQRTPEAANQFTGLLRDTDPGFSLVLANLLTTSELLFTRQRGTEELLVRIPRIAAAGATAVGPTGVQFGLVPTFFQPLPCVEGYGGTTYRNGLDSADTVPNTGATCTASPQTGKNVRGSGNAPGGGSVPAPATPGAPVDSAHRDSSSATSTVDLGGRSGLEE</sequence>
<evidence type="ECO:0000313" key="5">
    <source>
        <dbReference type="Proteomes" id="UP001596413"/>
    </source>
</evidence>
<dbReference type="Pfam" id="PF02470">
    <property type="entry name" value="MlaD"/>
    <property type="match status" value="1"/>
</dbReference>
<dbReference type="NCBIfam" id="TIGR00996">
    <property type="entry name" value="Mtu_fam_mce"/>
    <property type="match status" value="1"/>
</dbReference>